<dbReference type="PANTHER" id="PTHR47271">
    <property type="entry name" value="ARGININE DEIMINASE"/>
    <property type="match status" value="1"/>
</dbReference>
<feature type="compositionally biased region" description="Polar residues" evidence="1">
    <location>
        <begin position="10"/>
        <end position="22"/>
    </location>
</feature>
<dbReference type="OrthoDB" id="5590314at2759"/>
<dbReference type="PANTHER" id="PTHR47271:SF2">
    <property type="entry name" value="ARGININE DEIMINASE"/>
    <property type="match status" value="1"/>
</dbReference>
<accession>A0A830I088</accession>
<organism evidence="2 3">
    <name type="scientific">Pycnococcus provasolii</name>
    <dbReference type="NCBI Taxonomy" id="41880"/>
    <lineage>
        <taxon>Eukaryota</taxon>
        <taxon>Viridiplantae</taxon>
        <taxon>Chlorophyta</taxon>
        <taxon>Pseudoscourfieldiophyceae</taxon>
        <taxon>Pseudoscourfieldiales</taxon>
        <taxon>Pycnococcaceae</taxon>
        <taxon>Pycnococcus</taxon>
    </lineage>
</organism>
<feature type="region of interest" description="Disordered" evidence="1">
    <location>
        <begin position="48"/>
        <end position="67"/>
    </location>
</feature>
<sequence>MAFEFLKGQRTPSEASLASLGTSPNSFGRSPFLAHPLRTDSCQNLVGANSPEAASRRRRASGSRIQPHAIARDLYSHEGEPSQTDENHAARLVVVCEPLGVNNLMGALHPHGALYEKPVNIEKAAEQHAAFRNAIRDTGAVCVTVKDVLEYGCDRSERARLDLERLAMRSLRYELDPDTDPRTLSETERHFVSEDYKVEAVEAMSTQQLVDVIFSRPTVDIRRSFRDTGFTARYRFEPLTNVLFTRDQQIVTGKGVVMARMRSDQRVHEVELMQFVWGKLGIVPVGQIVAPGYLEGGDFIAAGDVALIGVGLRSNEEAVRQLCEQDLLGHRRVAVVKDNFEQHQDRMHLDCICSLLSANCVLLAEDVIGESCPKRRLVDEYELVEDELDGDEGWGRYRCVKSNVELGAYFEHHGYNVIPVPREEQLKYACNCLNLGGGSPVLSCHHLSAKRLAKDSRFDGDVRFVAFEEVTAMYGSLHCCSQVLR</sequence>
<evidence type="ECO:0000256" key="1">
    <source>
        <dbReference type="SAM" id="MobiDB-lite"/>
    </source>
</evidence>
<gene>
    <name evidence="2" type="ORF">PPROV_000985100</name>
</gene>
<proteinExistence type="predicted"/>
<dbReference type="Proteomes" id="UP000660262">
    <property type="component" value="Unassembled WGS sequence"/>
</dbReference>
<dbReference type="Pfam" id="PF02274">
    <property type="entry name" value="ADI"/>
    <property type="match status" value="1"/>
</dbReference>
<name>A0A830I088_9CHLO</name>
<dbReference type="GO" id="GO:0019546">
    <property type="term" value="P:L-arginine deiminase pathway"/>
    <property type="evidence" value="ECO:0007669"/>
    <property type="project" value="TreeGrafter"/>
</dbReference>
<feature type="region of interest" description="Disordered" evidence="1">
    <location>
        <begin position="1"/>
        <end position="22"/>
    </location>
</feature>
<evidence type="ECO:0000313" key="3">
    <source>
        <dbReference type="Proteomes" id="UP000660262"/>
    </source>
</evidence>
<dbReference type="AlphaFoldDB" id="A0A830I088"/>
<keyword evidence="3" id="KW-1185">Reference proteome</keyword>
<protein>
    <recommendedName>
        <fullName evidence="4">Arginine deiminase</fullName>
    </recommendedName>
</protein>
<dbReference type="Gene3D" id="3.75.10.10">
    <property type="entry name" value="L-arginine/glycine Amidinotransferase, Chain A"/>
    <property type="match status" value="1"/>
</dbReference>
<dbReference type="SUPFAM" id="SSF55909">
    <property type="entry name" value="Pentein"/>
    <property type="match status" value="1"/>
</dbReference>
<reference evidence="2" key="1">
    <citation type="submission" date="2020-10" db="EMBL/GenBank/DDBJ databases">
        <title>Unveiling of a novel bifunctional photoreceptor, Dualchrome1, isolated from a cosmopolitan green alga.</title>
        <authorList>
            <person name="Suzuki S."/>
            <person name="Kawachi M."/>
        </authorList>
    </citation>
    <scope>NUCLEOTIDE SEQUENCE</scope>
    <source>
        <strain evidence="2">NIES 2893</strain>
    </source>
</reference>
<comment type="caution">
    <text evidence="2">The sequence shown here is derived from an EMBL/GenBank/DDBJ whole genome shotgun (WGS) entry which is preliminary data.</text>
</comment>
<evidence type="ECO:0000313" key="2">
    <source>
        <dbReference type="EMBL" id="GHP11121.1"/>
    </source>
</evidence>
<dbReference type="GO" id="GO:0016990">
    <property type="term" value="F:arginine deiminase activity"/>
    <property type="evidence" value="ECO:0007669"/>
    <property type="project" value="TreeGrafter"/>
</dbReference>
<evidence type="ECO:0008006" key="4">
    <source>
        <dbReference type="Google" id="ProtNLM"/>
    </source>
</evidence>
<dbReference type="EMBL" id="BNJQ01000033">
    <property type="protein sequence ID" value="GHP11121.1"/>
    <property type="molecule type" value="Genomic_DNA"/>
</dbReference>